<proteinExistence type="predicted"/>
<name>A0A2I1KS54_9ACTO</name>
<dbReference type="PANTHER" id="PTHR42695:SF5">
    <property type="entry name" value="GLUTAMINE AMIDOTRANSFERASE YLR126C-RELATED"/>
    <property type="match status" value="1"/>
</dbReference>
<feature type="region of interest" description="Disordered" evidence="1">
    <location>
        <begin position="1"/>
        <end position="30"/>
    </location>
</feature>
<dbReference type="GO" id="GO:0016740">
    <property type="term" value="F:transferase activity"/>
    <property type="evidence" value="ECO:0007669"/>
    <property type="project" value="UniProtKB-KW"/>
</dbReference>
<feature type="domain" description="Glutamine amidotransferase" evidence="2">
    <location>
        <begin position="81"/>
        <end position="239"/>
    </location>
</feature>
<dbReference type="EMBL" id="PKHA01000007">
    <property type="protein sequence ID" value="PKY98460.1"/>
    <property type="molecule type" value="Genomic_DNA"/>
</dbReference>
<sequence length="317" mass="32941">MTQPSDMTSSSSTGTSALGQTPSVPVIPASTPRPAGPLITVIEPDAVAPLDRLGEWLFASGARLRTIRVWKGEALPATDDLGDGLVVLGGQMSAHDDAAHPWLEGLREIIRHAVADGLPTLTICLGAQVAAEALGAVTAVPSPDGGEHGVAELELTEAALVDRVLGPVIDEAVRAAVRAGISTQDGTRLPAVVSHDDAVVSLPEGATLLASSQRCPIHTWRVGRMLAFQHHPEASPARLGSWTEREVAQKMGVEPPAVTDSAVPSGRELPAEAVAAGKQARATAEEADSVAQAYGRGLARELVRHARAYAAQRDARD</sequence>
<dbReference type="SUPFAM" id="SSF52317">
    <property type="entry name" value="Class I glutamine amidotransferase-like"/>
    <property type="match status" value="1"/>
</dbReference>
<dbReference type="RefSeq" id="WP_101638234.1">
    <property type="nucleotide sequence ID" value="NZ_JBKUIE010000001.1"/>
</dbReference>
<evidence type="ECO:0000313" key="3">
    <source>
        <dbReference type="EMBL" id="PKY98460.1"/>
    </source>
</evidence>
<dbReference type="CDD" id="cd01741">
    <property type="entry name" value="GATase1_1"/>
    <property type="match status" value="1"/>
</dbReference>
<dbReference type="AlphaFoldDB" id="A0A2I1KS54"/>
<dbReference type="PANTHER" id="PTHR42695">
    <property type="entry name" value="GLUTAMINE AMIDOTRANSFERASE YLR126C-RELATED"/>
    <property type="match status" value="1"/>
</dbReference>
<gene>
    <name evidence="3" type="ORF">CYJ26_07660</name>
</gene>
<dbReference type="GeneID" id="81708805"/>
<dbReference type="GO" id="GO:0005829">
    <property type="term" value="C:cytosol"/>
    <property type="evidence" value="ECO:0007669"/>
    <property type="project" value="TreeGrafter"/>
</dbReference>
<keyword evidence="3" id="KW-0808">Transferase</keyword>
<dbReference type="Proteomes" id="UP000234778">
    <property type="component" value="Unassembled WGS sequence"/>
</dbReference>
<accession>A0A2I1KS54</accession>
<dbReference type="Pfam" id="PF00117">
    <property type="entry name" value="GATase"/>
    <property type="match status" value="1"/>
</dbReference>
<keyword evidence="3" id="KW-0315">Glutamine amidotransferase</keyword>
<comment type="caution">
    <text evidence="3">The sequence shown here is derived from an EMBL/GenBank/DDBJ whole genome shotgun (WGS) entry which is preliminary data.</text>
</comment>
<evidence type="ECO:0000256" key="1">
    <source>
        <dbReference type="SAM" id="MobiDB-lite"/>
    </source>
</evidence>
<dbReference type="InterPro" id="IPR029062">
    <property type="entry name" value="Class_I_gatase-like"/>
</dbReference>
<dbReference type="InterPro" id="IPR017926">
    <property type="entry name" value="GATASE"/>
</dbReference>
<evidence type="ECO:0000313" key="4">
    <source>
        <dbReference type="Proteomes" id="UP000234778"/>
    </source>
</evidence>
<dbReference type="Gene3D" id="3.40.50.880">
    <property type="match status" value="1"/>
</dbReference>
<dbReference type="PROSITE" id="PS51273">
    <property type="entry name" value="GATASE_TYPE_1"/>
    <property type="match status" value="1"/>
</dbReference>
<organism evidence="3 4">
    <name type="scientific">Actinomyces urogenitalis</name>
    <dbReference type="NCBI Taxonomy" id="103621"/>
    <lineage>
        <taxon>Bacteria</taxon>
        <taxon>Bacillati</taxon>
        <taxon>Actinomycetota</taxon>
        <taxon>Actinomycetes</taxon>
        <taxon>Actinomycetales</taxon>
        <taxon>Actinomycetaceae</taxon>
        <taxon>Actinomyces</taxon>
    </lineage>
</organism>
<evidence type="ECO:0000259" key="2">
    <source>
        <dbReference type="Pfam" id="PF00117"/>
    </source>
</evidence>
<dbReference type="InterPro" id="IPR044992">
    <property type="entry name" value="ChyE-like"/>
</dbReference>
<reference evidence="3 4" key="1">
    <citation type="submission" date="2017-12" db="EMBL/GenBank/DDBJ databases">
        <title>Phylogenetic diversity of female urinary microbiome.</title>
        <authorList>
            <person name="Thomas-White K."/>
            <person name="Wolfe A.J."/>
        </authorList>
    </citation>
    <scope>NUCLEOTIDE SEQUENCE [LARGE SCALE GENOMIC DNA]</scope>
    <source>
        <strain evidence="3 4">UMB0319</strain>
    </source>
</reference>
<protein>
    <submittedName>
        <fullName evidence="3">Glutamine amidotransferase</fullName>
    </submittedName>
</protein>